<sequence length="291" mass="34094">MEIECHRASVANFIDKREFENEDAIHINHSQEEPFSSFVLCDGAGGSGVFCKEWAKFLAERVPLNPMHFFMPSENWYSETCRLFYENVIEKKDLSDLILNKKVHRDGSYSTFCACWVDKINNKLIFSSIGDTCVFYFVHRDDTFHLTYITSINKQHSIDDSPELLNWNMEGNKAFPHKEFSVNSPFYVVLASDSLAKWMLLHLYILDLPFFEPINFEESFLRSLVSDKYLALKEDFKKRYSFSSCEDYINELYIISNSNDVFKEHLKSLYLKKEIEIDDYSLIVIKGNVSE</sequence>
<dbReference type="Proteomes" id="UP000541352">
    <property type="component" value="Unassembled WGS sequence"/>
</dbReference>
<dbReference type="InterPro" id="IPR036457">
    <property type="entry name" value="PPM-type-like_dom_sf"/>
</dbReference>
<evidence type="ECO:0000313" key="2">
    <source>
        <dbReference type="Proteomes" id="UP000541352"/>
    </source>
</evidence>
<protein>
    <recommendedName>
        <fullName evidence="3">Protein phosphatase 2C domain-containing protein</fullName>
    </recommendedName>
</protein>
<comment type="caution">
    <text evidence="1">The sequence shown here is derived from an EMBL/GenBank/DDBJ whole genome shotgun (WGS) entry which is preliminary data.</text>
</comment>
<name>A0A7W5ZKW4_9BACT</name>
<evidence type="ECO:0008006" key="3">
    <source>
        <dbReference type="Google" id="ProtNLM"/>
    </source>
</evidence>
<evidence type="ECO:0000313" key="1">
    <source>
        <dbReference type="EMBL" id="MBB3837656.1"/>
    </source>
</evidence>
<reference evidence="1 2" key="1">
    <citation type="submission" date="2020-08" db="EMBL/GenBank/DDBJ databases">
        <title>Genomic Encyclopedia of Type Strains, Phase IV (KMG-IV): sequencing the most valuable type-strain genomes for metagenomic binning, comparative biology and taxonomic classification.</title>
        <authorList>
            <person name="Goeker M."/>
        </authorList>
    </citation>
    <scope>NUCLEOTIDE SEQUENCE [LARGE SCALE GENOMIC DNA]</scope>
    <source>
        <strain evidence="1 2">DSM 17976</strain>
    </source>
</reference>
<dbReference type="Gene3D" id="3.60.40.10">
    <property type="entry name" value="PPM-type phosphatase domain"/>
    <property type="match status" value="1"/>
</dbReference>
<organism evidence="1 2">
    <name type="scientific">Runella defluvii</name>
    <dbReference type="NCBI Taxonomy" id="370973"/>
    <lineage>
        <taxon>Bacteria</taxon>
        <taxon>Pseudomonadati</taxon>
        <taxon>Bacteroidota</taxon>
        <taxon>Cytophagia</taxon>
        <taxon>Cytophagales</taxon>
        <taxon>Spirosomataceae</taxon>
        <taxon>Runella</taxon>
    </lineage>
</organism>
<dbReference type="SUPFAM" id="SSF81606">
    <property type="entry name" value="PP2C-like"/>
    <property type="match status" value="1"/>
</dbReference>
<keyword evidence="2" id="KW-1185">Reference proteome</keyword>
<dbReference type="RefSeq" id="WP_183972383.1">
    <property type="nucleotide sequence ID" value="NZ_JACIBY010000003.1"/>
</dbReference>
<proteinExistence type="predicted"/>
<dbReference type="AlphaFoldDB" id="A0A7W5ZKW4"/>
<accession>A0A7W5ZKW4</accession>
<dbReference type="EMBL" id="JACIBY010000003">
    <property type="protein sequence ID" value="MBB3837656.1"/>
    <property type="molecule type" value="Genomic_DNA"/>
</dbReference>
<gene>
    <name evidence="1" type="ORF">FHS57_001653</name>
</gene>